<accession>A0ABM7NRC0</accession>
<evidence type="ECO:0000256" key="1">
    <source>
        <dbReference type="ARBA" id="ARBA00022737"/>
    </source>
</evidence>
<dbReference type="PROSITE" id="PS50297">
    <property type="entry name" value="ANK_REP_REGION"/>
    <property type="match status" value="1"/>
</dbReference>
<evidence type="ECO:0000313" key="3">
    <source>
        <dbReference type="EMBL" id="BCS82700.1"/>
    </source>
</evidence>
<dbReference type="Gene3D" id="1.25.40.20">
    <property type="entry name" value="Ankyrin repeat-containing domain"/>
    <property type="match status" value="2"/>
</dbReference>
<keyword evidence="4" id="KW-1185">Reference proteome</keyword>
<dbReference type="Proteomes" id="UP001321479">
    <property type="component" value="Segment"/>
</dbReference>
<dbReference type="EMBL" id="AP024483">
    <property type="protein sequence ID" value="BCS82700.1"/>
    <property type="molecule type" value="Genomic_DNA"/>
</dbReference>
<dbReference type="RefSeq" id="YP_010841308.1">
    <property type="nucleotide sequence ID" value="NC_079139.1"/>
</dbReference>
<sequence length="461" mass="53618">MDYCNKLYFAILNANDYNIITNYKYDYGYNHSDLLFGFDFERNNLMCVKSKYIFKHIYDQCINNTNDIYIVEIRLPTNELTFQKLKHYDNPNIIYANSIICSKKYNLAEKETYELLSKYDIDLNSIYIFYFACKNYYVDVVRYLMSYNPGYQKVIDMALQNQDIDVIKCMAIMKIGLNSAVKSAVYFKNIALVIELLEEYGSDIISATKQAICCEDFELLDYLCLNRHNLNIQEAAYYALVNDKIKVLDYFIISHDVNVNALLERFDKSNKSTNNNSSVELLKSKTQVNIDNNRPTKYIKKPCSDEVIPMTYDEIVGLAINTKMTSLMVACNVSKNDNQFKLVKTFVELGMKIDIQNQFGRTALMMACFHNNIKIINYLLDVSLSKNLRNYINIQDYQGMTALMLVCQASESDLKLDVVNLLLERGADISIKNKDNQSVFDLIHGKNNSEIEFLLKEYYYQ</sequence>
<name>A0ABM7NRC0_9VIRU</name>
<protein>
    <submittedName>
        <fullName evidence="3">Ankyrin repeat protein</fullName>
    </submittedName>
</protein>
<reference evidence="3 4" key="1">
    <citation type="submission" date="2021-02" db="EMBL/GenBank/DDBJ databases">
        <title>Cotonvirus japonicus, which uses Golgi apparatus of host cells for its virion factory, phylogenetically links tailed tupanvirus and icosahedral mimivirus.</title>
        <authorList>
            <person name="Takahashi H."/>
            <person name="Fukaya S."/>
            <person name="Song C."/>
            <person name="Murata K."/>
            <person name="Takemura M."/>
        </authorList>
    </citation>
    <scope>NUCLEOTIDE SEQUENCE [LARGE SCALE GENOMIC DNA]</scope>
</reference>
<keyword evidence="2" id="KW-0040">ANK repeat</keyword>
<keyword evidence="1" id="KW-0677">Repeat</keyword>
<proteinExistence type="predicted"/>
<dbReference type="PANTHER" id="PTHR24126">
    <property type="entry name" value="ANKYRIN REPEAT, PH AND SEC7 DOMAIN CONTAINING PROTEIN SECG-RELATED"/>
    <property type="match status" value="1"/>
</dbReference>
<dbReference type="InterPro" id="IPR002110">
    <property type="entry name" value="Ankyrin_rpt"/>
</dbReference>
<evidence type="ECO:0000313" key="4">
    <source>
        <dbReference type="Proteomes" id="UP001321479"/>
    </source>
</evidence>
<dbReference type="PANTHER" id="PTHR24126:SF14">
    <property type="entry name" value="ANK_REP_REGION DOMAIN-CONTAINING PROTEIN"/>
    <property type="match status" value="1"/>
</dbReference>
<organism evidence="3 4">
    <name type="scientific">Cotonvirus japonicus</name>
    <dbReference type="NCBI Taxonomy" id="2811091"/>
    <lineage>
        <taxon>Viruses</taxon>
        <taxon>Varidnaviria</taxon>
        <taxon>Bamfordvirae</taxon>
        <taxon>Nucleocytoviricota</taxon>
        <taxon>Megaviricetes</taxon>
        <taxon>Imitervirales</taxon>
        <taxon>Mimiviridae</taxon>
        <taxon>Megamimivirinae</taxon>
        <taxon>Cotonvirus</taxon>
        <taxon>Cotonvirus japonicum</taxon>
    </lineage>
</organism>
<dbReference type="InterPro" id="IPR036770">
    <property type="entry name" value="Ankyrin_rpt-contain_sf"/>
</dbReference>
<dbReference type="SMART" id="SM00248">
    <property type="entry name" value="ANK"/>
    <property type="match status" value="6"/>
</dbReference>
<dbReference type="GeneID" id="80557905"/>
<dbReference type="Pfam" id="PF12796">
    <property type="entry name" value="Ank_2"/>
    <property type="match status" value="1"/>
</dbReference>
<evidence type="ECO:0000256" key="2">
    <source>
        <dbReference type="ARBA" id="ARBA00023043"/>
    </source>
</evidence>
<dbReference type="SUPFAM" id="SSF48403">
    <property type="entry name" value="Ankyrin repeat"/>
    <property type="match status" value="1"/>
</dbReference>
<dbReference type="PROSITE" id="PS50088">
    <property type="entry name" value="ANK_REPEAT"/>
    <property type="match status" value="2"/>
</dbReference>
<dbReference type="PRINTS" id="PR01415">
    <property type="entry name" value="ANKYRIN"/>
</dbReference>